<accession>A0A7U2I613</accession>
<dbReference type="RefSeq" id="XP_001805931.1">
    <property type="nucleotide sequence ID" value="XM_001805879.1"/>
</dbReference>
<feature type="signal peptide" evidence="1">
    <location>
        <begin position="1"/>
        <end position="35"/>
    </location>
</feature>
<organism evidence="2 3">
    <name type="scientific">Phaeosphaeria nodorum (strain SN15 / ATCC MYA-4574 / FGSC 10173)</name>
    <name type="common">Glume blotch fungus</name>
    <name type="synonym">Parastagonospora nodorum</name>
    <dbReference type="NCBI Taxonomy" id="321614"/>
    <lineage>
        <taxon>Eukaryota</taxon>
        <taxon>Fungi</taxon>
        <taxon>Dikarya</taxon>
        <taxon>Ascomycota</taxon>
        <taxon>Pezizomycotina</taxon>
        <taxon>Dothideomycetes</taxon>
        <taxon>Pleosporomycetidae</taxon>
        <taxon>Pleosporales</taxon>
        <taxon>Pleosporineae</taxon>
        <taxon>Phaeosphaeriaceae</taxon>
        <taxon>Parastagonospora</taxon>
    </lineage>
</organism>
<dbReference type="InterPro" id="IPR021047">
    <property type="entry name" value="Mannosyltransferase_CMT1"/>
</dbReference>
<dbReference type="Pfam" id="PF11735">
    <property type="entry name" value="CAP59_mtransfer"/>
    <property type="match status" value="1"/>
</dbReference>
<evidence type="ECO:0000313" key="2">
    <source>
        <dbReference type="EMBL" id="QRD01162.1"/>
    </source>
</evidence>
<sequence>MSFSVHLPRPLRRRPVRQALLLALVLLALFDASQILHYQSSITAETAPAPRSSERIYIASIHWNNEKILRSHWNDAVVELAKELGKENVFVTVYESGSWDETKSVLSELDDKLEAHNIRRNITLSNTTHVDELSIAEEKKTAGWLDTASGKMLRRIPYLSRLRNWSVDPLLELSRQGQKFDKVLFLNDVVFSTQDVLRLLNTNNGDYAAACSLDFSRPPQFYDTFALQDTEGHRMLMQTWPYFRAKESRQAMLASFPTPVASCWNGMVVMPAEPFVSGKLRFRGIPDSLAALHLEGSECCLIHVDNPLHTAQKRTYVNPQVRVGYSGEAYEAVHPQAILRSFFRTYAAVWENRIRRWTTSPRTAEWKVRSRLHAWRRRTEEKEAGEVCIVDEMQVLADNGWAHV</sequence>
<dbReference type="KEGG" id="pno:SNOG_15793"/>
<dbReference type="Proteomes" id="UP000663193">
    <property type="component" value="Chromosome 12"/>
</dbReference>
<dbReference type="PANTHER" id="PTHR34144">
    <property type="entry name" value="CHROMOSOME 8, WHOLE GENOME SHOTGUN SEQUENCE"/>
    <property type="match status" value="1"/>
</dbReference>
<dbReference type="PANTHER" id="PTHR34144:SF7">
    <property type="entry name" value="EXPORT PROTEIN (CAP59), PUTATIVE (AFU_ORTHOLOGUE AFUA_7G05020)-RELATED"/>
    <property type="match status" value="1"/>
</dbReference>
<evidence type="ECO:0000256" key="1">
    <source>
        <dbReference type="SAM" id="SignalP"/>
    </source>
</evidence>
<feature type="chain" id="PRO_5034796933" description="Glycosyltransferase family 69 protein" evidence="1">
    <location>
        <begin position="36"/>
        <end position="404"/>
    </location>
</feature>
<name>A0A7U2I613_PHANO</name>
<gene>
    <name evidence="2" type="ORF">JI435_157930</name>
</gene>
<dbReference type="OrthoDB" id="262547at2759"/>
<evidence type="ECO:0000313" key="3">
    <source>
        <dbReference type="Proteomes" id="UP000663193"/>
    </source>
</evidence>
<dbReference type="EMBL" id="CP069034">
    <property type="protein sequence ID" value="QRD01162.1"/>
    <property type="molecule type" value="Genomic_DNA"/>
</dbReference>
<reference evidence="3" key="1">
    <citation type="journal article" date="2021" name="BMC Genomics">
        <title>Chromosome-level genome assembly and manually-curated proteome of model necrotroph Parastagonospora nodorum Sn15 reveals a genome-wide trove of candidate effector homologs, and redundancy of virulence-related functions within an accessory chromosome.</title>
        <authorList>
            <person name="Bertazzoni S."/>
            <person name="Jones D.A.B."/>
            <person name="Phan H.T."/>
            <person name="Tan K.-C."/>
            <person name="Hane J.K."/>
        </authorList>
    </citation>
    <scope>NUCLEOTIDE SEQUENCE [LARGE SCALE GENOMIC DNA]</scope>
    <source>
        <strain evidence="3">SN15 / ATCC MYA-4574 / FGSC 10173)</strain>
    </source>
</reference>
<keyword evidence="1" id="KW-0732">Signal</keyword>
<dbReference type="VEuPathDB" id="FungiDB:JI435_157930"/>
<protein>
    <recommendedName>
        <fullName evidence="4">Glycosyltransferase family 69 protein</fullName>
    </recommendedName>
</protein>
<keyword evidence="3" id="KW-1185">Reference proteome</keyword>
<evidence type="ECO:0008006" key="4">
    <source>
        <dbReference type="Google" id="ProtNLM"/>
    </source>
</evidence>
<dbReference type="AlphaFoldDB" id="A0A7U2I613"/>
<proteinExistence type="predicted"/>